<dbReference type="InterPro" id="IPR050109">
    <property type="entry name" value="HTH-type_TetR-like_transc_reg"/>
</dbReference>
<dbReference type="PANTHER" id="PTHR30055">
    <property type="entry name" value="HTH-TYPE TRANSCRIPTIONAL REGULATOR RUTR"/>
    <property type="match status" value="1"/>
</dbReference>
<dbReference type="InterPro" id="IPR036271">
    <property type="entry name" value="Tet_transcr_reg_TetR-rel_C_sf"/>
</dbReference>
<feature type="DNA-binding region" description="H-T-H motif" evidence="2">
    <location>
        <begin position="24"/>
        <end position="43"/>
    </location>
</feature>
<dbReference type="InterPro" id="IPR001647">
    <property type="entry name" value="HTH_TetR"/>
</dbReference>
<dbReference type="SUPFAM" id="SSF48498">
    <property type="entry name" value="Tetracyclin repressor-like, C-terminal domain"/>
    <property type="match status" value="1"/>
</dbReference>
<keyword evidence="6" id="KW-1185">Reference proteome</keyword>
<proteinExistence type="predicted"/>
<dbReference type="PANTHER" id="PTHR30055:SF209">
    <property type="entry name" value="POSSIBLE TRANSCRIPTIONAL REGULATORY PROTEIN (PROBABLY TETR-FAMILY)"/>
    <property type="match status" value="1"/>
</dbReference>
<evidence type="ECO:0000256" key="1">
    <source>
        <dbReference type="ARBA" id="ARBA00023125"/>
    </source>
</evidence>
<dbReference type="PRINTS" id="PR00455">
    <property type="entry name" value="HTHTETR"/>
</dbReference>
<reference evidence="5 6" key="1">
    <citation type="submission" date="2021-01" db="EMBL/GenBank/DDBJ databases">
        <title>Streptomyces acididurans sp. nov., isolated from a peat swamp forest soil.</title>
        <authorList>
            <person name="Chantavorakit T."/>
            <person name="Duangmal K."/>
        </authorList>
    </citation>
    <scope>NUCLEOTIDE SEQUENCE [LARGE SCALE GENOMIC DNA]</scope>
    <source>
        <strain evidence="5 6">KK5PA1</strain>
    </source>
</reference>
<evidence type="ECO:0000256" key="2">
    <source>
        <dbReference type="PROSITE-ProRule" id="PRU00335"/>
    </source>
</evidence>
<evidence type="ECO:0000313" key="6">
    <source>
        <dbReference type="Proteomes" id="UP000749040"/>
    </source>
</evidence>
<organism evidence="5 6">
    <name type="scientific">Actinacidiphila acididurans</name>
    <dbReference type="NCBI Taxonomy" id="2784346"/>
    <lineage>
        <taxon>Bacteria</taxon>
        <taxon>Bacillati</taxon>
        <taxon>Actinomycetota</taxon>
        <taxon>Actinomycetes</taxon>
        <taxon>Kitasatosporales</taxon>
        <taxon>Streptomycetaceae</taxon>
        <taxon>Actinacidiphila</taxon>
    </lineage>
</organism>
<gene>
    <name evidence="5" type="ORF">ITX44_06375</name>
</gene>
<dbReference type="PROSITE" id="PS50977">
    <property type="entry name" value="HTH_TETR_2"/>
    <property type="match status" value="1"/>
</dbReference>
<sequence>MNTRAMILGAASRLLAESSTGDVSTRAVCDAAGVAQPTLYRLFGDKDGLLAAVVDAGFERYLASKRALAPTGDPAADLRDGWDNHVAFALSSPHLYRLMFVPGLGTEPAAVKEMHTLLRRTVDRCATAGLLRVPAGAATQIVMSANTGLALSLVTHPGLFPELSLSALVRDIVLAGVLTGADPAPVHSGADEATAIAAITLAAILRTAPPAALTDGETGLLLEWADRLAATHLAAPAVGATGVRRTQLSPSTSTSHSLSQGDNLS</sequence>
<accession>A0ABS2TME3</accession>
<comment type="caution">
    <text evidence="5">The sequence shown here is derived from an EMBL/GenBank/DDBJ whole genome shotgun (WGS) entry which is preliminary data.</text>
</comment>
<dbReference type="SUPFAM" id="SSF46689">
    <property type="entry name" value="Homeodomain-like"/>
    <property type="match status" value="1"/>
</dbReference>
<dbReference type="InterPro" id="IPR009057">
    <property type="entry name" value="Homeodomain-like_sf"/>
</dbReference>
<dbReference type="Pfam" id="PF00440">
    <property type="entry name" value="TetR_N"/>
    <property type="match status" value="1"/>
</dbReference>
<feature type="compositionally biased region" description="Low complexity" evidence="3">
    <location>
        <begin position="246"/>
        <end position="265"/>
    </location>
</feature>
<evidence type="ECO:0000256" key="3">
    <source>
        <dbReference type="SAM" id="MobiDB-lite"/>
    </source>
</evidence>
<dbReference type="RefSeq" id="WP_205356044.1">
    <property type="nucleotide sequence ID" value="NZ_JADKYB010000003.1"/>
</dbReference>
<evidence type="ECO:0000259" key="4">
    <source>
        <dbReference type="PROSITE" id="PS50977"/>
    </source>
</evidence>
<feature type="region of interest" description="Disordered" evidence="3">
    <location>
        <begin position="242"/>
        <end position="265"/>
    </location>
</feature>
<dbReference type="Proteomes" id="UP000749040">
    <property type="component" value="Unassembled WGS sequence"/>
</dbReference>
<feature type="domain" description="HTH tetR-type" evidence="4">
    <location>
        <begin position="1"/>
        <end position="61"/>
    </location>
</feature>
<keyword evidence="1 2" id="KW-0238">DNA-binding</keyword>
<dbReference type="Gene3D" id="1.10.357.10">
    <property type="entry name" value="Tetracycline Repressor, domain 2"/>
    <property type="match status" value="1"/>
</dbReference>
<name>A0ABS2TME3_9ACTN</name>
<evidence type="ECO:0000313" key="5">
    <source>
        <dbReference type="EMBL" id="MBM9504166.1"/>
    </source>
</evidence>
<dbReference type="EMBL" id="JADKYB010000003">
    <property type="protein sequence ID" value="MBM9504166.1"/>
    <property type="molecule type" value="Genomic_DNA"/>
</dbReference>
<protein>
    <submittedName>
        <fullName evidence="5">TetR/AcrR family transcriptional regulator</fullName>
    </submittedName>
</protein>